<dbReference type="EMBL" id="JACCBH010000001">
    <property type="protein sequence ID" value="NYD53294.1"/>
    <property type="molecule type" value="Genomic_DNA"/>
</dbReference>
<dbReference type="InterPro" id="IPR003439">
    <property type="entry name" value="ABC_transporter-like_ATP-bd"/>
</dbReference>
<sequence>MNTDQSAPQRPILEARDVVKVFGRRHNRPAVAGVSLSVTEGEALGIVGESGSGKTTLARILMGFETASSGESRVRGESIPKLRGRRRREFRRLVQMVFQNPYASLNPFRSIRATLADGYRVIGVKGAERERRMRELLDQVGLHEGVLDRYPHEFSGGQRQRIVLARALTVDPSVIVADEPLSALDVSIQAQVLNLLGDLKRSLGLTIVMVTHDLRVVNFFCDRIAVMYMGALVELGSRAEIMNRSWHPYTRMLIGAAPVDTPGVVPERPWMHSTPAPVDDTSVGCPFAARCWLREQLGNPERCVTERPSFREVSAETPPAAGAHASACHFAEDVERAASGIPVTA</sequence>
<dbReference type="PROSITE" id="PS50893">
    <property type="entry name" value="ABC_TRANSPORTER_2"/>
    <property type="match status" value="1"/>
</dbReference>
<dbReference type="Gene3D" id="3.40.50.300">
    <property type="entry name" value="P-loop containing nucleotide triphosphate hydrolases"/>
    <property type="match status" value="1"/>
</dbReference>
<comment type="caution">
    <text evidence="6">The sequence shown here is derived from an EMBL/GenBank/DDBJ whole genome shotgun (WGS) entry which is preliminary data.</text>
</comment>
<gene>
    <name evidence="6" type="ORF">BKA02_000349</name>
</gene>
<evidence type="ECO:0000259" key="5">
    <source>
        <dbReference type="PROSITE" id="PS50893"/>
    </source>
</evidence>
<evidence type="ECO:0000313" key="7">
    <source>
        <dbReference type="Proteomes" id="UP000552045"/>
    </source>
</evidence>
<comment type="similarity">
    <text evidence="1">Belongs to the ABC transporter superfamily.</text>
</comment>
<dbReference type="InterPro" id="IPR003593">
    <property type="entry name" value="AAA+_ATPase"/>
</dbReference>
<evidence type="ECO:0000256" key="3">
    <source>
        <dbReference type="ARBA" id="ARBA00022741"/>
    </source>
</evidence>
<reference evidence="6 7" key="1">
    <citation type="submission" date="2020-07" db="EMBL/GenBank/DDBJ databases">
        <title>Sequencing the genomes of 1000 actinobacteria strains.</title>
        <authorList>
            <person name="Klenk H.-P."/>
        </authorList>
    </citation>
    <scope>NUCLEOTIDE SEQUENCE [LARGE SCALE GENOMIC DNA]</scope>
    <source>
        <strain evidence="6 7">DSM 22185</strain>
    </source>
</reference>
<evidence type="ECO:0000256" key="2">
    <source>
        <dbReference type="ARBA" id="ARBA00022448"/>
    </source>
</evidence>
<name>A0A7Y9EST6_9MICO</name>
<dbReference type="GO" id="GO:0016887">
    <property type="term" value="F:ATP hydrolysis activity"/>
    <property type="evidence" value="ECO:0007669"/>
    <property type="project" value="InterPro"/>
</dbReference>
<dbReference type="SMART" id="SM00382">
    <property type="entry name" value="AAA"/>
    <property type="match status" value="1"/>
</dbReference>
<dbReference type="PANTHER" id="PTHR43776">
    <property type="entry name" value="TRANSPORT ATP-BINDING PROTEIN"/>
    <property type="match status" value="1"/>
</dbReference>
<dbReference type="InterPro" id="IPR027417">
    <property type="entry name" value="P-loop_NTPase"/>
</dbReference>
<dbReference type="Proteomes" id="UP000552045">
    <property type="component" value="Unassembled WGS sequence"/>
</dbReference>
<evidence type="ECO:0000313" key="6">
    <source>
        <dbReference type="EMBL" id="NYD53294.1"/>
    </source>
</evidence>
<dbReference type="AlphaFoldDB" id="A0A7Y9EST6"/>
<keyword evidence="4 6" id="KW-0067">ATP-binding</keyword>
<dbReference type="GO" id="GO:0055085">
    <property type="term" value="P:transmembrane transport"/>
    <property type="evidence" value="ECO:0007669"/>
    <property type="project" value="UniProtKB-ARBA"/>
</dbReference>
<dbReference type="GO" id="GO:0015833">
    <property type="term" value="P:peptide transport"/>
    <property type="evidence" value="ECO:0007669"/>
    <property type="project" value="InterPro"/>
</dbReference>
<dbReference type="InterPro" id="IPR017871">
    <property type="entry name" value="ABC_transporter-like_CS"/>
</dbReference>
<organism evidence="6 7">
    <name type="scientific">Microbacterium pseudoresistens</name>
    <dbReference type="NCBI Taxonomy" id="640634"/>
    <lineage>
        <taxon>Bacteria</taxon>
        <taxon>Bacillati</taxon>
        <taxon>Actinomycetota</taxon>
        <taxon>Actinomycetes</taxon>
        <taxon>Micrococcales</taxon>
        <taxon>Microbacteriaceae</taxon>
        <taxon>Microbacterium</taxon>
    </lineage>
</organism>
<protein>
    <submittedName>
        <fullName evidence="6">Oligopeptide/dipeptide ABC transporter ATP-binding protein</fullName>
    </submittedName>
</protein>
<evidence type="ECO:0000256" key="1">
    <source>
        <dbReference type="ARBA" id="ARBA00005417"/>
    </source>
</evidence>
<dbReference type="PROSITE" id="PS00211">
    <property type="entry name" value="ABC_TRANSPORTER_1"/>
    <property type="match status" value="1"/>
</dbReference>
<keyword evidence="3" id="KW-0547">Nucleotide-binding</keyword>
<dbReference type="RefSeq" id="WP_179430698.1">
    <property type="nucleotide sequence ID" value="NZ_BAABLC010000003.1"/>
</dbReference>
<dbReference type="InterPro" id="IPR050319">
    <property type="entry name" value="ABC_transp_ATP-bind"/>
</dbReference>
<dbReference type="Pfam" id="PF00005">
    <property type="entry name" value="ABC_tran"/>
    <property type="match status" value="1"/>
</dbReference>
<dbReference type="GO" id="GO:0005524">
    <property type="term" value="F:ATP binding"/>
    <property type="evidence" value="ECO:0007669"/>
    <property type="project" value="UniProtKB-KW"/>
</dbReference>
<accession>A0A7Y9EST6</accession>
<dbReference type="CDD" id="cd03257">
    <property type="entry name" value="ABC_NikE_OppD_transporters"/>
    <property type="match status" value="1"/>
</dbReference>
<dbReference type="Pfam" id="PF08352">
    <property type="entry name" value="oligo_HPY"/>
    <property type="match status" value="1"/>
</dbReference>
<dbReference type="SUPFAM" id="SSF52540">
    <property type="entry name" value="P-loop containing nucleoside triphosphate hydrolases"/>
    <property type="match status" value="1"/>
</dbReference>
<evidence type="ECO:0000256" key="4">
    <source>
        <dbReference type="ARBA" id="ARBA00022840"/>
    </source>
</evidence>
<dbReference type="InterPro" id="IPR013563">
    <property type="entry name" value="Oligopep_ABC_C"/>
</dbReference>
<dbReference type="PANTHER" id="PTHR43776:SF7">
    <property type="entry name" value="D,D-DIPEPTIDE TRANSPORT ATP-BINDING PROTEIN DDPF-RELATED"/>
    <property type="match status" value="1"/>
</dbReference>
<keyword evidence="7" id="KW-1185">Reference proteome</keyword>
<proteinExistence type="inferred from homology"/>
<keyword evidence="2" id="KW-0813">Transport</keyword>
<feature type="domain" description="ABC transporter" evidence="5">
    <location>
        <begin position="13"/>
        <end position="254"/>
    </location>
</feature>